<protein>
    <submittedName>
        <fullName evidence="2">Conserved putative secreted protein</fullName>
    </submittedName>
</protein>
<name>A0A0H5DPA8_9BACT</name>
<dbReference type="OrthoDB" id="20862at2"/>
<evidence type="ECO:0000256" key="1">
    <source>
        <dbReference type="SAM" id="SignalP"/>
    </source>
</evidence>
<gene>
    <name evidence="2" type="ORF">ELAC_1016</name>
</gene>
<keyword evidence="1" id="KW-0732">Signal</keyword>
<dbReference type="RefSeq" id="WP_098038225.1">
    <property type="nucleotide sequence ID" value="NZ_CWGJ01000012.1"/>
</dbReference>
<dbReference type="AlphaFoldDB" id="A0A0H5DPA8"/>
<accession>A0A0H5DPA8</accession>
<feature type="signal peptide" evidence="1">
    <location>
        <begin position="1"/>
        <end position="22"/>
    </location>
</feature>
<keyword evidence="3" id="KW-1185">Reference proteome</keyword>
<proteinExistence type="predicted"/>
<reference evidence="3" key="1">
    <citation type="submission" date="2015-06" db="EMBL/GenBank/DDBJ databases">
        <authorList>
            <person name="Bertelli C."/>
        </authorList>
    </citation>
    <scope>NUCLEOTIDE SEQUENCE [LARGE SCALE GENOMIC DNA]</scope>
    <source>
        <strain evidence="3">CRIB-30</strain>
    </source>
</reference>
<sequence length="308" mass="35570">MRKNLIKHFSAALMLISSPLLSEFEDDIYSQEQMIKPDQQAGAFRLVGNFDVVGKADINKKGYKGQDVQFSSIGGEAGAVVLYSICNREALFLAVGYSHQKIDWDENPYFDQDNFDTASLALRFYSNRLKDWVWQGQIAINGDIEHYDFGRYTNYDLLLWGKYEWSCNFNLHAGFFMETGMRIDRIYPIVGFDWKFADDWMLNAVFPTNISLVYTYDCNWKAALAMRFFDVRHRVGEDEPLPRALVAYRNSGTELSVTYLWDPYIEANLHGGWTLGGKLRISDKLNHHPKHFKLDSSGYFGGEMIVKF</sequence>
<feature type="chain" id="PRO_5005218481" evidence="1">
    <location>
        <begin position="23"/>
        <end position="308"/>
    </location>
</feature>
<evidence type="ECO:0000313" key="3">
    <source>
        <dbReference type="Proteomes" id="UP000220251"/>
    </source>
</evidence>
<dbReference type="EMBL" id="CWGJ01000012">
    <property type="protein sequence ID" value="CRX38361.1"/>
    <property type="molecule type" value="Genomic_DNA"/>
</dbReference>
<organism evidence="2 3">
    <name type="scientific">Estrella lausannensis</name>
    <dbReference type="NCBI Taxonomy" id="483423"/>
    <lineage>
        <taxon>Bacteria</taxon>
        <taxon>Pseudomonadati</taxon>
        <taxon>Chlamydiota</taxon>
        <taxon>Chlamydiia</taxon>
        <taxon>Parachlamydiales</taxon>
        <taxon>Candidatus Criblamydiaceae</taxon>
        <taxon>Estrella</taxon>
    </lineage>
</organism>
<dbReference type="Proteomes" id="UP000220251">
    <property type="component" value="Unassembled WGS sequence"/>
</dbReference>
<evidence type="ECO:0000313" key="2">
    <source>
        <dbReference type="EMBL" id="CRX38361.1"/>
    </source>
</evidence>